<dbReference type="EMBL" id="JADCTT010000013">
    <property type="protein sequence ID" value="KAF9745288.1"/>
    <property type="molecule type" value="Genomic_DNA"/>
</dbReference>
<protein>
    <recommendedName>
        <fullName evidence="4">NmrA-like domain-containing protein</fullName>
    </recommendedName>
</protein>
<dbReference type="AlphaFoldDB" id="A0A8H7N1Y9"/>
<evidence type="ECO:0000313" key="5">
    <source>
        <dbReference type="EMBL" id="KAF9745288.1"/>
    </source>
</evidence>
<proteinExistence type="inferred from homology"/>
<dbReference type="GO" id="GO:0016491">
    <property type="term" value="F:oxidoreductase activity"/>
    <property type="evidence" value="ECO:0007669"/>
    <property type="project" value="UniProtKB-KW"/>
</dbReference>
<sequence>MVRIAVAGGAGQVGKAIVEGLVAHSGHEVYVLSRSSREPSAGVKYLTVDYSSVASVQEALDEAQINTLVCAIGVVNEAANASQLRLIQAAASAEYTKRFIIASYDLLHKKEHIELNPLAKYTFEAVEALEKTSLEYTRIANGWFLDYYGMPHWKTTLHPWINVLNMEQKWAVIPGDGSAKASFITTQDMAKFLARMMDLEKWTKVTLILGETISFKDLLQLAEEVRGSKFDVAYDDLDSLKGGKISFASKFPQLAFLTTRHSSPCSTTRPDLVISLCLAMIHSTKSFQISPSHQRERSWKLHGKGNRYKSYFNMTSNKGL</sequence>
<dbReference type="InterPro" id="IPR008030">
    <property type="entry name" value="NmrA-like"/>
</dbReference>
<comment type="similarity">
    <text evidence="1">Belongs to the NmrA-type oxidoreductase family. Isoflavone reductase subfamily.</text>
</comment>
<dbReference type="PANTHER" id="PTHR47706">
    <property type="entry name" value="NMRA-LIKE FAMILY PROTEIN"/>
    <property type="match status" value="1"/>
</dbReference>
<evidence type="ECO:0000259" key="4">
    <source>
        <dbReference type="Pfam" id="PF05368"/>
    </source>
</evidence>
<dbReference type="InterPro" id="IPR051609">
    <property type="entry name" value="NmrA/Isoflavone_reductase-like"/>
</dbReference>
<dbReference type="SUPFAM" id="SSF51735">
    <property type="entry name" value="NAD(P)-binding Rossmann-fold domains"/>
    <property type="match status" value="1"/>
</dbReference>
<dbReference type="Proteomes" id="UP000616885">
    <property type="component" value="Unassembled WGS sequence"/>
</dbReference>
<dbReference type="PANTHER" id="PTHR47706:SF4">
    <property type="entry name" value="NMRA-LIKE DOMAIN-CONTAINING PROTEIN"/>
    <property type="match status" value="1"/>
</dbReference>
<name>A0A8H7N1Y9_BIOOC</name>
<gene>
    <name evidence="5" type="ORF">IM811_004910</name>
</gene>
<evidence type="ECO:0000256" key="3">
    <source>
        <dbReference type="ARBA" id="ARBA00023002"/>
    </source>
</evidence>
<accession>A0A8H7N1Y9</accession>
<dbReference type="Gene3D" id="3.90.25.10">
    <property type="entry name" value="UDP-galactose 4-epimerase, domain 1"/>
    <property type="match status" value="1"/>
</dbReference>
<evidence type="ECO:0000256" key="2">
    <source>
        <dbReference type="ARBA" id="ARBA00022857"/>
    </source>
</evidence>
<dbReference type="InterPro" id="IPR036291">
    <property type="entry name" value="NAD(P)-bd_dom_sf"/>
</dbReference>
<feature type="domain" description="NmrA-like" evidence="4">
    <location>
        <begin position="3"/>
        <end position="231"/>
    </location>
</feature>
<evidence type="ECO:0000313" key="6">
    <source>
        <dbReference type="Proteomes" id="UP000616885"/>
    </source>
</evidence>
<reference evidence="5" key="1">
    <citation type="submission" date="2020-10" db="EMBL/GenBank/DDBJ databases">
        <title>High-Quality Genome Resource of Clonostachys rosea strain S41 by Oxford Nanopore Long-Read Sequencing.</title>
        <authorList>
            <person name="Wang H."/>
        </authorList>
    </citation>
    <scope>NUCLEOTIDE SEQUENCE</scope>
    <source>
        <strain evidence="5">S41</strain>
    </source>
</reference>
<organism evidence="5 6">
    <name type="scientific">Bionectria ochroleuca</name>
    <name type="common">Gliocladium roseum</name>
    <dbReference type="NCBI Taxonomy" id="29856"/>
    <lineage>
        <taxon>Eukaryota</taxon>
        <taxon>Fungi</taxon>
        <taxon>Dikarya</taxon>
        <taxon>Ascomycota</taxon>
        <taxon>Pezizomycotina</taxon>
        <taxon>Sordariomycetes</taxon>
        <taxon>Hypocreomycetidae</taxon>
        <taxon>Hypocreales</taxon>
        <taxon>Bionectriaceae</taxon>
        <taxon>Clonostachys</taxon>
    </lineage>
</organism>
<dbReference type="Pfam" id="PF05368">
    <property type="entry name" value="NmrA"/>
    <property type="match status" value="1"/>
</dbReference>
<evidence type="ECO:0000256" key="1">
    <source>
        <dbReference type="ARBA" id="ARBA00005725"/>
    </source>
</evidence>
<comment type="caution">
    <text evidence="5">The sequence shown here is derived from an EMBL/GenBank/DDBJ whole genome shotgun (WGS) entry which is preliminary data.</text>
</comment>
<dbReference type="Gene3D" id="3.40.50.720">
    <property type="entry name" value="NAD(P)-binding Rossmann-like Domain"/>
    <property type="match status" value="1"/>
</dbReference>
<keyword evidence="2" id="KW-0521">NADP</keyword>
<keyword evidence="3" id="KW-0560">Oxidoreductase</keyword>